<sequence>MASAPQVPRTEQQPLTGGHADALHGHKQCVQPRNRVESCIWVLWSLGYSRTETGHRRPRTKEKTNQKDQELAGTKRGLIWNIPPFCTAPTFSSGLGSPQKLCWVPVRGLVSTVHSRPCSMV</sequence>
<protein>
    <submittedName>
        <fullName evidence="2">Uncharacterized protein</fullName>
    </submittedName>
</protein>
<dbReference type="AlphaFoldDB" id="A0A834AP14"/>
<gene>
    <name evidence="2" type="ORF">HJG60_010578</name>
</gene>
<feature type="region of interest" description="Disordered" evidence="1">
    <location>
        <begin position="51"/>
        <end position="70"/>
    </location>
</feature>
<dbReference type="Proteomes" id="UP000664940">
    <property type="component" value="Unassembled WGS sequence"/>
</dbReference>
<evidence type="ECO:0000313" key="2">
    <source>
        <dbReference type="EMBL" id="KAF6114613.1"/>
    </source>
</evidence>
<dbReference type="EMBL" id="JABVXQ010000004">
    <property type="protein sequence ID" value="KAF6114613.1"/>
    <property type="molecule type" value="Genomic_DNA"/>
</dbReference>
<accession>A0A834AP14</accession>
<evidence type="ECO:0000313" key="3">
    <source>
        <dbReference type="Proteomes" id="UP000664940"/>
    </source>
</evidence>
<feature type="region of interest" description="Disordered" evidence="1">
    <location>
        <begin position="1"/>
        <end position="27"/>
    </location>
</feature>
<organism evidence="2 3">
    <name type="scientific">Phyllostomus discolor</name>
    <name type="common">pale spear-nosed bat</name>
    <dbReference type="NCBI Taxonomy" id="89673"/>
    <lineage>
        <taxon>Eukaryota</taxon>
        <taxon>Metazoa</taxon>
        <taxon>Chordata</taxon>
        <taxon>Craniata</taxon>
        <taxon>Vertebrata</taxon>
        <taxon>Euteleostomi</taxon>
        <taxon>Mammalia</taxon>
        <taxon>Eutheria</taxon>
        <taxon>Laurasiatheria</taxon>
        <taxon>Chiroptera</taxon>
        <taxon>Yangochiroptera</taxon>
        <taxon>Phyllostomidae</taxon>
        <taxon>Phyllostominae</taxon>
        <taxon>Phyllostomus</taxon>
    </lineage>
</organism>
<proteinExistence type="predicted"/>
<comment type="caution">
    <text evidence="2">The sequence shown here is derived from an EMBL/GenBank/DDBJ whole genome shotgun (WGS) entry which is preliminary data.</text>
</comment>
<reference evidence="2 3" key="1">
    <citation type="journal article" date="2020" name="Nature">
        <title>Six reference-quality genomes reveal evolution of bat adaptations.</title>
        <authorList>
            <person name="Jebb D."/>
            <person name="Huang Z."/>
            <person name="Pippel M."/>
            <person name="Hughes G.M."/>
            <person name="Lavrichenko K."/>
            <person name="Devanna P."/>
            <person name="Winkler S."/>
            <person name="Jermiin L.S."/>
            <person name="Skirmuntt E.C."/>
            <person name="Katzourakis A."/>
            <person name="Burkitt-Gray L."/>
            <person name="Ray D.A."/>
            <person name="Sullivan K.A.M."/>
            <person name="Roscito J.G."/>
            <person name="Kirilenko B.M."/>
            <person name="Davalos L.M."/>
            <person name="Corthals A.P."/>
            <person name="Power M.L."/>
            <person name="Jones G."/>
            <person name="Ransome R.D."/>
            <person name="Dechmann D.K.N."/>
            <person name="Locatelli A.G."/>
            <person name="Puechmaille S.J."/>
            <person name="Fedrigo O."/>
            <person name="Jarvis E.D."/>
            <person name="Hiller M."/>
            <person name="Vernes S.C."/>
            <person name="Myers E.W."/>
            <person name="Teeling E.C."/>
        </authorList>
    </citation>
    <scope>NUCLEOTIDE SEQUENCE [LARGE SCALE GENOMIC DNA]</scope>
    <source>
        <strain evidence="2">Bat1K_MPI-CBG_1</strain>
    </source>
</reference>
<evidence type="ECO:0000256" key="1">
    <source>
        <dbReference type="SAM" id="MobiDB-lite"/>
    </source>
</evidence>
<name>A0A834AP14_9CHIR</name>
<feature type="compositionally biased region" description="Basic and acidic residues" evidence="1">
    <location>
        <begin position="61"/>
        <end position="70"/>
    </location>
</feature>